<evidence type="ECO:0000256" key="2">
    <source>
        <dbReference type="ARBA" id="ARBA00006706"/>
    </source>
</evidence>
<dbReference type="InterPro" id="IPR000092">
    <property type="entry name" value="Polyprenyl_synt"/>
</dbReference>
<evidence type="ECO:0000313" key="8">
    <source>
        <dbReference type="EMBL" id="KAL0066587.1"/>
    </source>
</evidence>
<keyword evidence="9" id="KW-1185">Reference proteome</keyword>
<comment type="cofactor">
    <cofactor evidence="1">
        <name>Mg(2+)</name>
        <dbReference type="ChEBI" id="CHEBI:18420"/>
    </cofactor>
</comment>
<evidence type="ECO:0000256" key="5">
    <source>
        <dbReference type="ARBA" id="ARBA00022842"/>
    </source>
</evidence>
<evidence type="ECO:0000256" key="6">
    <source>
        <dbReference type="ARBA" id="ARBA00023229"/>
    </source>
</evidence>
<reference evidence="8 9" key="1">
    <citation type="submission" date="2024-05" db="EMBL/GenBank/DDBJ databases">
        <title>A draft genome resource for the thread blight pathogen Marasmius tenuissimus strain MS-2.</title>
        <authorList>
            <person name="Yulfo-Soto G.E."/>
            <person name="Baruah I.K."/>
            <person name="Amoako-Attah I."/>
            <person name="Bukari Y."/>
            <person name="Meinhardt L.W."/>
            <person name="Bailey B.A."/>
            <person name="Cohen S.P."/>
        </authorList>
    </citation>
    <scope>NUCLEOTIDE SEQUENCE [LARGE SCALE GENOMIC DNA]</scope>
    <source>
        <strain evidence="8 9">MS-2</strain>
    </source>
</reference>
<accession>A0ABR2ZY03</accession>
<keyword evidence="3 7" id="KW-0808">Transferase</keyword>
<sequence length="433" mass="47826">MNLPEYPVTIHLQLDPNFSSYSHHLCPLNHHQKRPIGRQKRGIRLIRFNLSFSRYAPTFSRCSGQAHPSLNDLLHTSNYFSLTNQKKMLRVLVVLLWAKAVNGRSAGWDAKLRESELNGGEALTCAGVLNDTNPNTPDHRESFEGVFALRKPYKEASDFGTTGAYVEVEESGGILPTQLRLAQIIEMIHTAGGLHDMVSSTTTPSTDSDASLYNKLSILGGDFLLGRASHALSRLGEPEVIELIASVISNRVEGEMWGMEDLASSPATFSSPKRLGVCICARFILSAACLFAKAHEGLWCWLGAKRKLRTDSGERQHTCFGRSFGTASELLKHLSDYESIALSSPPPLAAPVFFTWETHPDVVGHMISRGFSGDGDVEEIHDLIRTSDALDRTRDLIRSYADQARQALDYSPENTEGRAGLEVLVHNLTRRVG</sequence>
<comment type="caution">
    <text evidence="8">The sequence shown here is derived from an EMBL/GenBank/DDBJ whole genome shotgun (WGS) entry which is preliminary data.</text>
</comment>
<evidence type="ECO:0000256" key="4">
    <source>
        <dbReference type="ARBA" id="ARBA00022723"/>
    </source>
</evidence>
<dbReference type="Gene3D" id="1.10.600.10">
    <property type="entry name" value="Farnesyl Diphosphate Synthase"/>
    <property type="match status" value="1"/>
</dbReference>
<evidence type="ECO:0000313" key="9">
    <source>
        <dbReference type="Proteomes" id="UP001437256"/>
    </source>
</evidence>
<protein>
    <submittedName>
        <fullName evidence="8">Coq1 putative hexaprenyl diphosphate synthase</fullName>
        <ecNumber evidence="8">2.5.1.75</ecNumber>
    </submittedName>
</protein>
<evidence type="ECO:0000256" key="1">
    <source>
        <dbReference type="ARBA" id="ARBA00001946"/>
    </source>
</evidence>
<dbReference type="PANTHER" id="PTHR12001:SF69">
    <property type="entry name" value="ALL TRANS-POLYPRENYL-DIPHOSPHATE SYNTHASE PDSS1"/>
    <property type="match status" value="1"/>
</dbReference>
<comment type="similarity">
    <text evidence="2 7">Belongs to the FPP/GGPP synthase family.</text>
</comment>
<dbReference type="EMBL" id="JBBXMP010000034">
    <property type="protein sequence ID" value="KAL0066587.1"/>
    <property type="molecule type" value="Genomic_DNA"/>
</dbReference>
<dbReference type="SUPFAM" id="SSF48576">
    <property type="entry name" value="Terpenoid synthases"/>
    <property type="match status" value="1"/>
</dbReference>
<organism evidence="8 9">
    <name type="scientific">Marasmius tenuissimus</name>
    <dbReference type="NCBI Taxonomy" id="585030"/>
    <lineage>
        <taxon>Eukaryota</taxon>
        <taxon>Fungi</taxon>
        <taxon>Dikarya</taxon>
        <taxon>Basidiomycota</taxon>
        <taxon>Agaricomycotina</taxon>
        <taxon>Agaricomycetes</taxon>
        <taxon>Agaricomycetidae</taxon>
        <taxon>Agaricales</taxon>
        <taxon>Marasmiineae</taxon>
        <taxon>Marasmiaceae</taxon>
        <taxon>Marasmius</taxon>
    </lineage>
</organism>
<evidence type="ECO:0000256" key="7">
    <source>
        <dbReference type="RuleBase" id="RU004466"/>
    </source>
</evidence>
<dbReference type="GO" id="GO:0052381">
    <property type="term" value="F:tRNA dimethylallyltransferase activity"/>
    <property type="evidence" value="ECO:0007669"/>
    <property type="project" value="UniProtKB-EC"/>
</dbReference>
<dbReference type="EC" id="2.5.1.75" evidence="8"/>
<name>A0ABR2ZY03_9AGAR</name>
<proteinExistence type="inferred from homology"/>
<dbReference type="PANTHER" id="PTHR12001">
    <property type="entry name" value="GERANYLGERANYL PYROPHOSPHATE SYNTHASE"/>
    <property type="match status" value="1"/>
</dbReference>
<dbReference type="Pfam" id="PF00348">
    <property type="entry name" value="polyprenyl_synt"/>
    <property type="match status" value="1"/>
</dbReference>
<keyword evidence="6" id="KW-0414">Isoprene biosynthesis</keyword>
<gene>
    <name evidence="8" type="primary">COQ1_2</name>
    <name evidence="8" type="ORF">AAF712_006390</name>
</gene>
<keyword evidence="5" id="KW-0460">Magnesium</keyword>
<keyword evidence="4" id="KW-0479">Metal-binding</keyword>
<dbReference type="InterPro" id="IPR008949">
    <property type="entry name" value="Isoprenoid_synthase_dom_sf"/>
</dbReference>
<dbReference type="Proteomes" id="UP001437256">
    <property type="component" value="Unassembled WGS sequence"/>
</dbReference>
<evidence type="ECO:0000256" key="3">
    <source>
        <dbReference type="ARBA" id="ARBA00022679"/>
    </source>
</evidence>